<gene>
    <name evidence="15" type="ORF">PV328_010486</name>
</gene>
<evidence type="ECO:0000256" key="3">
    <source>
        <dbReference type="ARBA" id="ARBA00022475"/>
    </source>
</evidence>
<dbReference type="PANTHER" id="PTHR23192:SF85">
    <property type="entry name" value="GLIOMEDIN"/>
    <property type="match status" value="1"/>
</dbReference>
<evidence type="ECO:0000256" key="1">
    <source>
        <dbReference type="ARBA" id="ARBA00004236"/>
    </source>
</evidence>
<feature type="region of interest" description="Disordered" evidence="12">
    <location>
        <begin position="63"/>
        <end position="164"/>
    </location>
</feature>
<evidence type="ECO:0000256" key="4">
    <source>
        <dbReference type="ARBA" id="ARBA00022525"/>
    </source>
</evidence>
<keyword evidence="16" id="KW-1185">Reference proteome</keyword>
<protein>
    <recommendedName>
        <fullName evidence="17">Colmedin</fullName>
    </recommendedName>
</protein>
<sequence length="689" mass="77012">IRDEKELLKDMKRATISPDGTPSDPALAPNGDSSWVWLTADTRVPFDAMDALCRKSSEYCPPGLPGIQGPTGTPGDRGLPGIQGPIGPEGPPGIPGYTGERGPRGEPGPSGLDGRDGIPGEPGLDGVPGRNGLDGVPGLDGLPGRDGTPGLPGRNGTDDEDLPNRIITAPERTNLQLRCGASGNPKPMIQWSKISGTAMPMGSWHVSSVIGNALNITVLNREHMGEYMCIADNGISPRASYKFRIDVQFSPFIRVCHQIIRVQTGGMAILECDVEAFPEPVMWWERDDGRLVEASSKYRMDIYDKRDMYKFKMRLNITKVNNQDHGSYHCSVKNNVDLTRGTVMVYDGTKKISMDSGEQRREVIYGKSPPKKVNIDDICPPKQTCESCSQLRCGFSNFGGCFDISTIASNINYTGLPQRQCGGVLEAVGKPVFKGNMDDTHGYWMYDVLPRSDSFSEKLWVTRNNSTGYIYEYNRKEDVKTSYPRRIKLPYPFKGNGHVVYNGSFFYNPENRSSIYRFDLISTHGNNDPMSQKMELKLPWLSINQNSHLYSSEHDPTYVDFDVDENGLWVVYGLPSNYTAVLKVDPMNMRTQQAWNISIDHHRFGEMFIACGVLYAVHNVTATVMEIRLALDLYKHAMLDVHLTFTNPYRKTSMIRYNHRLKELYTWDKGNLLAYPVKYQETNSTSGFV</sequence>
<evidence type="ECO:0000256" key="8">
    <source>
        <dbReference type="ARBA" id="ARBA00023157"/>
    </source>
</evidence>
<dbReference type="InterPro" id="IPR013098">
    <property type="entry name" value="Ig_I-set"/>
</dbReference>
<feature type="domain" description="Olfactomedin-like" evidence="14">
    <location>
        <begin position="420"/>
        <end position="681"/>
    </location>
</feature>
<keyword evidence="10" id="KW-0393">Immunoglobulin domain</keyword>
<comment type="caution">
    <text evidence="11">Lacks conserved residue(s) required for the propagation of feature annotation.</text>
</comment>
<evidence type="ECO:0000259" key="14">
    <source>
        <dbReference type="PROSITE" id="PS51132"/>
    </source>
</evidence>
<reference evidence="15" key="1">
    <citation type="journal article" date="2023" name="bioRxiv">
        <title>Scaffold-level genome assemblies of two parasitoid biocontrol wasps reveal the parthenogenesis mechanism and an associated novel virus.</title>
        <authorList>
            <person name="Inwood S."/>
            <person name="Skelly J."/>
            <person name="Guhlin J."/>
            <person name="Harrop T."/>
            <person name="Goldson S."/>
            <person name="Dearden P."/>
        </authorList>
    </citation>
    <scope>NUCLEOTIDE SEQUENCE</scope>
    <source>
        <strain evidence="15">Irish</strain>
        <tissue evidence="15">Whole body</tissue>
    </source>
</reference>
<dbReference type="InterPro" id="IPR003598">
    <property type="entry name" value="Ig_sub2"/>
</dbReference>
<dbReference type="SMART" id="SM00409">
    <property type="entry name" value="IG"/>
    <property type="match status" value="2"/>
</dbReference>
<evidence type="ECO:0000259" key="13">
    <source>
        <dbReference type="PROSITE" id="PS50835"/>
    </source>
</evidence>
<evidence type="ECO:0000256" key="12">
    <source>
        <dbReference type="SAM" id="MobiDB-lite"/>
    </source>
</evidence>
<keyword evidence="7" id="KW-0472">Membrane</keyword>
<keyword evidence="8" id="KW-1015">Disulfide bond</keyword>
<dbReference type="InterPro" id="IPR036179">
    <property type="entry name" value="Ig-like_dom_sf"/>
</dbReference>
<feature type="region of interest" description="Disordered" evidence="12">
    <location>
        <begin position="1"/>
        <end position="30"/>
    </location>
</feature>
<dbReference type="PROSITE" id="PS51132">
    <property type="entry name" value="OLF"/>
    <property type="match status" value="1"/>
</dbReference>
<evidence type="ECO:0000256" key="7">
    <source>
        <dbReference type="ARBA" id="ARBA00023136"/>
    </source>
</evidence>
<evidence type="ECO:0000256" key="6">
    <source>
        <dbReference type="ARBA" id="ARBA00022737"/>
    </source>
</evidence>
<feature type="domain" description="Ig-like" evidence="13">
    <location>
        <begin position="251"/>
        <end position="353"/>
    </location>
</feature>
<organism evidence="15 16">
    <name type="scientific">Microctonus aethiopoides</name>
    <dbReference type="NCBI Taxonomy" id="144406"/>
    <lineage>
        <taxon>Eukaryota</taxon>
        <taxon>Metazoa</taxon>
        <taxon>Ecdysozoa</taxon>
        <taxon>Arthropoda</taxon>
        <taxon>Hexapoda</taxon>
        <taxon>Insecta</taxon>
        <taxon>Pterygota</taxon>
        <taxon>Neoptera</taxon>
        <taxon>Endopterygota</taxon>
        <taxon>Hymenoptera</taxon>
        <taxon>Apocrita</taxon>
        <taxon>Ichneumonoidea</taxon>
        <taxon>Braconidae</taxon>
        <taxon>Euphorinae</taxon>
        <taxon>Microctonus</taxon>
    </lineage>
</organism>
<keyword evidence="4" id="KW-0964">Secreted</keyword>
<dbReference type="InterPro" id="IPR008160">
    <property type="entry name" value="Collagen"/>
</dbReference>
<feature type="compositionally biased region" description="Low complexity" evidence="12">
    <location>
        <begin position="133"/>
        <end position="152"/>
    </location>
</feature>
<evidence type="ECO:0000313" key="15">
    <source>
        <dbReference type="EMBL" id="KAK0169850.1"/>
    </source>
</evidence>
<dbReference type="GO" id="GO:0007165">
    <property type="term" value="P:signal transduction"/>
    <property type="evidence" value="ECO:0007669"/>
    <property type="project" value="TreeGrafter"/>
</dbReference>
<dbReference type="Pfam" id="PF13927">
    <property type="entry name" value="Ig_3"/>
    <property type="match status" value="1"/>
</dbReference>
<dbReference type="InterPro" id="IPR003112">
    <property type="entry name" value="Olfac-like_dom"/>
</dbReference>
<proteinExistence type="predicted"/>
<dbReference type="PROSITE" id="PS50835">
    <property type="entry name" value="IG_LIKE"/>
    <property type="match status" value="2"/>
</dbReference>
<evidence type="ECO:0000256" key="5">
    <source>
        <dbReference type="ARBA" id="ARBA00022729"/>
    </source>
</evidence>
<evidence type="ECO:0000256" key="9">
    <source>
        <dbReference type="ARBA" id="ARBA00023180"/>
    </source>
</evidence>
<name>A0AA39FI22_9HYME</name>
<dbReference type="Gene3D" id="2.60.40.10">
    <property type="entry name" value="Immunoglobulins"/>
    <property type="match status" value="2"/>
</dbReference>
<keyword evidence="6" id="KW-0677">Repeat</keyword>
<keyword evidence="5" id="KW-0732">Signal</keyword>
<feature type="non-terminal residue" evidence="15">
    <location>
        <position position="1"/>
    </location>
</feature>
<dbReference type="InterPro" id="IPR003599">
    <property type="entry name" value="Ig_sub"/>
</dbReference>
<feature type="compositionally biased region" description="Basic and acidic residues" evidence="12">
    <location>
        <begin position="1"/>
        <end position="13"/>
    </location>
</feature>
<dbReference type="SUPFAM" id="SSF48726">
    <property type="entry name" value="Immunoglobulin"/>
    <property type="match status" value="2"/>
</dbReference>
<comment type="caution">
    <text evidence="15">The sequence shown here is derived from an EMBL/GenBank/DDBJ whole genome shotgun (WGS) entry which is preliminary data.</text>
</comment>
<reference evidence="15" key="2">
    <citation type="submission" date="2023-03" db="EMBL/GenBank/DDBJ databases">
        <authorList>
            <person name="Inwood S.N."/>
            <person name="Skelly J.G."/>
            <person name="Guhlin J."/>
            <person name="Harrop T.W.R."/>
            <person name="Goldson S.G."/>
            <person name="Dearden P.K."/>
        </authorList>
    </citation>
    <scope>NUCLEOTIDE SEQUENCE</scope>
    <source>
        <strain evidence="15">Irish</strain>
        <tissue evidence="15">Whole body</tissue>
    </source>
</reference>
<evidence type="ECO:0008006" key="17">
    <source>
        <dbReference type="Google" id="ProtNLM"/>
    </source>
</evidence>
<dbReference type="Pfam" id="PF07679">
    <property type="entry name" value="I-set"/>
    <property type="match status" value="1"/>
</dbReference>
<dbReference type="Pfam" id="PF02191">
    <property type="entry name" value="OLF"/>
    <property type="match status" value="1"/>
</dbReference>
<evidence type="ECO:0000256" key="11">
    <source>
        <dbReference type="PROSITE-ProRule" id="PRU00446"/>
    </source>
</evidence>
<keyword evidence="9" id="KW-0325">Glycoprotein</keyword>
<dbReference type="PANTHER" id="PTHR23192">
    <property type="entry name" value="OLFACTOMEDIN-RELATED"/>
    <property type="match status" value="1"/>
</dbReference>
<evidence type="ECO:0000256" key="2">
    <source>
        <dbReference type="ARBA" id="ARBA00004613"/>
    </source>
</evidence>
<dbReference type="EMBL" id="JAQQBS010000004">
    <property type="protein sequence ID" value="KAK0169850.1"/>
    <property type="molecule type" value="Genomic_DNA"/>
</dbReference>
<dbReference type="InterPro" id="IPR013783">
    <property type="entry name" value="Ig-like_fold"/>
</dbReference>
<feature type="domain" description="Ig-like" evidence="13">
    <location>
        <begin position="152"/>
        <end position="246"/>
    </location>
</feature>
<dbReference type="InterPro" id="IPR050605">
    <property type="entry name" value="Olfactomedin-like_domain"/>
</dbReference>
<dbReference type="Proteomes" id="UP001168990">
    <property type="component" value="Unassembled WGS sequence"/>
</dbReference>
<evidence type="ECO:0000256" key="10">
    <source>
        <dbReference type="ARBA" id="ARBA00023319"/>
    </source>
</evidence>
<dbReference type="GO" id="GO:0005886">
    <property type="term" value="C:plasma membrane"/>
    <property type="evidence" value="ECO:0007669"/>
    <property type="project" value="UniProtKB-SubCell"/>
</dbReference>
<accession>A0AA39FI22</accession>
<dbReference type="FunFam" id="2.60.40.10:FF:000328">
    <property type="entry name" value="CLUMA_CG000981, isoform A"/>
    <property type="match status" value="1"/>
</dbReference>
<comment type="subcellular location">
    <subcellularLocation>
        <location evidence="1">Cell membrane</location>
    </subcellularLocation>
    <subcellularLocation>
        <location evidence="2">Secreted</location>
    </subcellularLocation>
</comment>
<dbReference type="Pfam" id="PF01391">
    <property type="entry name" value="Collagen"/>
    <property type="match status" value="1"/>
</dbReference>
<dbReference type="InterPro" id="IPR007110">
    <property type="entry name" value="Ig-like_dom"/>
</dbReference>
<dbReference type="AlphaFoldDB" id="A0AA39FI22"/>
<dbReference type="SMART" id="SM00284">
    <property type="entry name" value="OLF"/>
    <property type="match status" value="1"/>
</dbReference>
<evidence type="ECO:0000313" key="16">
    <source>
        <dbReference type="Proteomes" id="UP001168990"/>
    </source>
</evidence>
<dbReference type="GO" id="GO:0005615">
    <property type="term" value="C:extracellular space"/>
    <property type="evidence" value="ECO:0007669"/>
    <property type="project" value="TreeGrafter"/>
</dbReference>
<keyword evidence="3" id="KW-1003">Cell membrane</keyword>
<dbReference type="SMART" id="SM00408">
    <property type="entry name" value="IGc2"/>
    <property type="match status" value="2"/>
</dbReference>